<dbReference type="InterPro" id="IPR016181">
    <property type="entry name" value="Acyl_CoA_acyltransferase"/>
</dbReference>
<feature type="domain" description="N-acetyltransferase" evidence="3">
    <location>
        <begin position="1"/>
        <end position="156"/>
    </location>
</feature>
<keyword evidence="5" id="KW-1185">Reference proteome</keyword>
<evidence type="ECO:0000259" key="3">
    <source>
        <dbReference type="PROSITE" id="PS51186"/>
    </source>
</evidence>
<dbReference type="InterPro" id="IPR050832">
    <property type="entry name" value="Bact_Acetyltransf"/>
</dbReference>
<protein>
    <submittedName>
        <fullName evidence="4">Acetyltransferase (GNAT) family protein</fullName>
    </submittedName>
</protein>
<dbReference type="Pfam" id="PF00583">
    <property type="entry name" value="Acetyltransf_1"/>
    <property type="match status" value="1"/>
</dbReference>
<dbReference type="AlphaFoldDB" id="A0A1N7EA92"/>
<keyword evidence="1 4" id="KW-0808">Transferase</keyword>
<dbReference type="CDD" id="cd04301">
    <property type="entry name" value="NAT_SF"/>
    <property type="match status" value="1"/>
</dbReference>
<evidence type="ECO:0000256" key="2">
    <source>
        <dbReference type="ARBA" id="ARBA00023315"/>
    </source>
</evidence>
<dbReference type="GO" id="GO:0016747">
    <property type="term" value="F:acyltransferase activity, transferring groups other than amino-acyl groups"/>
    <property type="evidence" value="ECO:0007669"/>
    <property type="project" value="InterPro"/>
</dbReference>
<dbReference type="Gene3D" id="3.40.630.30">
    <property type="match status" value="1"/>
</dbReference>
<organism evidence="4 5">
    <name type="scientific">Haladaptatus litoreus</name>
    <dbReference type="NCBI Taxonomy" id="553468"/>
    <lineage>
        <taxon>Archaea</taxon>
        <taxon>Methanobacteriati</taxon>
        <taxon>Methanobacteriota</taxon>
        <taxon>Stenosarchaea group</taxon>
        <taxon>Halobacteria</taxon>
        <taxon>Halobacteriales</taxon>
        <taxon>Haladaptataceae</taxon>
        <taxon>Haladaptatus</taxon>
    </lineage>
</organism>
<dbReference type="PROSITE" id="PS51186">
    <property type="entry name" value="GNAT"/>
    <property type="match status" value="1"/>
</dbReference>
<dbReference type="PANTHER" id="PTHR43877">
    <property type="entry name" value="AMINOALKYLPHOSPHONATE N-ACETYLTRANSFERASE-RELATED-RELATED"/>
    <property type="match status" value="1"/>
</dbReference>
<dbReference type="InterPro" id="IPR000182">
    <property type="entry name" value="GNAT_dom"/>
</dbReference>
<keyword evidence="2" id="KW-0012">Acyltransferase</keyword>
<dbReference type="PANTHER" id="PTHR43877:SF2">
    <property type="entry name" value="AMINOALKYLPHOSPHONATE N-ACETYLTRANSFERASE-RELATED"/>
    <property type="match status" value="1"/>
</dbReference>
<evidence type="ECO:0000313" key="4">
    <source>
        <dbReference type="EMBL" id="SIR84974.1"/>
    </source>
</evidence>
<name>A0A1N7EA92_9EURY</name>
<dbReference type="Proteomes" id="UP000186914">
    <property type="component" value="Unassembled WGS sequence"/>
</dbReference>
<gene>
    <name evidence="4" type="ORF">SAMN05421858_4159</name>
</gene>
<dbReference type="SUPFAM" id="SSF55729">
    <property type="entry name" value="Acyl-CoA N-acyltransferases (Nat)"/>
    <property type="match status" value="1"/>
</dbReference>
<dbReference type="EMBL" id="FTNO01000005">
    <property type="protein sequence ID" value="SIR84974.1"/>
    <property type="molecule type" value="Genomic_DNA"/>
</dbReference>
<accession>A0A1N7EA92</accession>
<dbReference type="RefSeq" id="WP_076432161.1">
    <property type="nucleotide sequence ID" value="NZ_FTNO01000005.1"/>
</dbReference>
<evidence type="ECO:0000313" key="5">
    <source>
        <dbReference type="Proteomes" id="UP000186914"/>
    </source>
</evidence>
<evidence type="ECO:0000256" key="1">
    <source>
        <dbReference type="ARBA" id="ARBA00022679"/>
    </source>
</evidence>
<proteinExistence type="predicted"/>
<dbReference type="OrthoDB" id="125295at2157"/>
<reference evidence="5" key="1">
    <citation type="submission" date="2017-01" db="EMBL/GenBank/DDBJ databases">
        <authorList>
            <person name="Varghese N."/>
            <person name="Submissions S."/>
        </authorList>
    </citation>
    <scope>NUCLEOTIDE SEQUENCE [LARGE SCALE GENOMIC DNA]</scope>
    <source>
        <strain evidence="5">CGMCC 1.7737</strain>
    </source>
</reference>
<sequence length="156" mass="18377">MRIRRLRATELVRFVDDLWLPFAREMATMDEFDTLAEHGVRANVFSYIKDRYSDDDIATFVADDGDELVGYVTVEKRASPPVFVRGPRGYIDSLYVVRSRRKHGIATRLMLRAESWARRQGCEHLSLDVHADNEIAQSLYRRDEFEIKRHRMTKRL</sequence>